<organism evidence="1">
    <name type="scientific">termite gut metagenome</name>
    <dbReference type="NCBI Taxonomy" id="433724"/>
    <lineage>
        <taxon>unclassified sequences</taxon>
        <taxon>metagenomes</taxon>
        <taxon>organismal metagenomes</taxon>
    </lineage>
</organism>
<evidence type="ECO:0008006" key="2">
    <source>
        <dbReference type="Google" id="ProtNLM"/>
    </source>
</evidence>
<accession>A0A5J4QPV2</accession>
<dbReference type="InterPro" id="IPR011250">
    <property type="entry name" value="OMP/PagP_B-barrel"/>
</dbReference>
<protein>
    <recommendedName>
        <fullName evidence="2">Outer membrane protein beta-barrel domain-containing protein</fullName>
    </recommendedName>
</protein>
<comment type="caution">
    <text evidence="1">The sequence shown here is derived from an EMBL/GenBank/DDBJ whole genome shotgun (WGS) entry which is preliminary data.</text>
</comment>
<evidence type="ECO:0000313" key="1">
    <source>
        <dbReference type="EMBL" id="KAA6323532.1"/>
    </source>
</evidence>
<reference evidence="1" key="1">
    <citation type="submission" date="2019-03" db="EMBL/GenBank/DDBJ databases">
        <title>Single cell metagenomics reveals metabolic interactions within the superorganism composed of flagellate Streblomastix strix and complex community of Bacteroidetes bacteria on its surface.</title>
        <authorList>
            <person name="Treitli S.C."/>
            <person name="Kolisko M."/>
            <person name="Husnik F."/>
            <person name="Keeling P."/>
            <person name="Hampl V."/>
        </authorList>
    </citation>
    <scope>NUCLEOTIDE SEQUENCE</scope>
    <source>
        <strain evidence="1">STM</strain>
    </source>
</reference>
<dbReference type="AlphaFoldDB" id="A0A5J4QPV2"/>
<gene>
    <name evidence="1" type="ORF">EZS27_027036</name>
</gene>
<name>A0A5J4QPV2_9ZZZZ</name>
<sequence length="222" mass="25144">MYVNKPCIFAKERIRMRTKLSKRKDMKTIKKWLDMWNSKFCVLCVACLLVSIHADAQINKTSVAQKGDFNLGLTIGTPMIKGWNAVMPVISADASWVVLSEFIDTKTFGKNGSVDVGVYYGFSTYKQDNLPGIDEENQLLYHSVLLRSAFHFQFVDKLDTYAGIMSGANIRSYSNNSLTNDVSFVYNLYAGAKYYFSPKFAGKLEFIEDFTPWLSAGVSFKF</sequence>
<dbReference type="EMBL" id="SNRY01002780">
    <property type="protein sequence ID" value="KAA6323532.1"/>
    <property type="molecule type" value="Genomic_DNA"/>
</dbReference>
<proteinExistence type="predicted"/>
<dbReference type="SUPFAM" id="SSF56925">
    <property type="entry name" value="OMPA-like"/>
    <property type="match status" value="1"/>
</dbReference>